<keyword evidence="1" id="KW-0812">Transmembrane</keyword>
<accession>A0A2G8SQS6</accession>
<dbReference type="CDD" id="cd09917">
    <property type="entry name" value="F-box_SF"/>
    <property type="match status" value="1"/>
</dbReference>
<name>A0A2G8SQS6_9APHY</name>
<evidence type="ECO:0008006" key="4">
    <source>
        <dbReference type="Google" id="ProtNLM"/>
    </source>
</evidence>
<protein>
    <recommendedName>
        <fullName evidence="4">F-box domain-containing protein</fullName>
    </recommendedName>
</protein>
<keyword evidence="3" id="KW-1185">Reference proteome</keyword>
<proteinExistence type="predicted"/>
<evidence type="ECO:0000313" key="2">
    <source>
        <dbReference type="EMBL" id="PIL36119.1"/>
    </source>
</evidence>
<feature type="transmembrane region" description="Helical" evidence="1">
    <location>
        <begin position="639"/>
        <end position="657"/>
    </location>
</feature>
<evidence type="ECO:0000313" key="3">
    <source>
        <dbReference type="Proteomes" id="UP000230002"/>
    </source>
</evidence>
<dbReference type="Proteomes" id="UP000230002">
    <property type="component" value="Unassembled WGS sequence"/>
</dbReference>
<dbReference type="EMBL" id="AYKW01000002">
    <property type="protein sequence ID" value="PIL36119.1"/>
    <property type="molecule type" value="Genomic_DNA"/>
</dbReference>
<dbReference type="SUPFAM" id="SSF52047">
    <property type="entry name" value="RNI-like"/>
    <property type="match status" value="1"/>
</dbReference>
<keyword evidence="1" id="KW-1133">Transmembrane helix</keyword>
<reference evidence="2 3" key="1">
    <citation type="journal article" date="2015" name="Sci. Rep.">
        <title>Chromosome-level genome map provides insights into diverse defense mechanisms in the medicinal fungus Ganoderma sinense.</title>
        <authorList>
            <person name="Zhu Y."/>
            <person name="Xu J."/>
            <person name="Sun C."/>
            <person name="Zhou S."/>
            <person name="Xu H."/>
            <person name="Nelson D.R."/>
            <person name="Qian J."/>
            <person name="Song J."/>
            <person name="Luo H."/>
            <person name="Xiang L."/>
            <person name="Li Y."/>
            <person name="Xu Z."/>
            <person name="Ji A."/>
            <person name="Wang L."/>
            <person name="Lu S."/>
            <person name="Hayward A."/>
            <person name="Sun W."/>
            <person name="Li X."/>
            <person name="Schwartz D.C."/>
            <person name="Wang Y."/>
            <person name="Chen S."/>
        </authorList>
    </citation>
    <scope>NUCLEOTIDE SEQUENCE [LARGE SCALE GENOMIC DNA]</scope>
    <source>
        <strain evidence="2 3">ZZ0214-1</strain>
    </source>
</reference>
<comment type="caution">
    <text evidence="2">The sequence shown here is derived from an EMBL/GenBank/DDBJ whole genome shotgun (WGS) entry which is preliminary data.</text>
</comment>
<gene>
    <name evidence="2" type="ORF">GSI_01779</name>
</gene>
<organism evidence="2 3">
    <name type="scientific">Ganoderma sinense ZZ0214-1</name>
    <dbReference type="NCBI Taxonomy" id="1077348"/>
    <lineage>
        <taxon>Eukaryota</taxon>
        <taxon>Fungi</taxon>
        <taxon>Dikarya</taxon>
        <taxon>Basidiomycota</taxon>
        <taxon>Agaricomycotina</taxon>
        <taxon>Agaricomycetes</taxon>
        <taxon>Polyporales</taxon>
        <taxon>Polyporaceae</taxon>
        <taxon>Ganoderma</taxon>
    </lineage>
</organism>
<sequence length="662" mass="72828">MMQARTHTTMMTQTFHPKLDRLPAEILLEVATYLSPRTDILQLSRVSSVIYAKVIPALYADVELHGVEQCERTLGMLERCPDVARHTQRLAVFPEDEPTRPRDRVRAWDNAGIVSRCVLKAARYLDALARFDWEGEDMLPDDRMWAELRSKCPRLRHIGTTLGCFLPRPTSSLLQFSGLTGFSLSLKDGFYAHSLHLPSRESEPVFTRLWDMLTLRCPDLQSLRVVGNSTEPSDAARLYTASWPNLRHLAFGSIVWDAETPGHAQAVRDFVEFLERHPTLESLHLLGRPTATQIDLSTLSPEALPNLKEFSGSFGLLRTLVERSHPLDGAPAPIPVNPNQQLPPIVHTSLSKTLQRICFPHAMHLRDLTPLVISRVLQGLRSLKSVKVTFAIQGGYDSNEIFRTIVASCPHILDLDITCTNRPSFFLDAFANSLRGLSRLRTLSLSLVRMAGEEPMHVGAARIALANPRLKSFCIAFIPPHTSGADGCPPAPFEHGAFELVSDPHGIPVCLHVHQRAAPRWPWQRHPGACSGAAIAEWCAAVAGALGVEAPLMLLENGVGVASRFALGLGSGLDFASSLWLGLGGLGNGIGMGWGLKLGRPRASVRRWVCDLRPSGHPDVAQKGVGELLVERSPAGEEARLLVFCLCLLLLTLWALASKAER</sequence>
<evidence type="ECO:0000256" key="1">
    <source>
        <dbReference type="SAM" id="Phobius"/>
    </source>
</evidence>
<dbReference type="AlphaFoldDB" id="A0A2G8SQS6"/>
<keyword evidence="1" id="KW-0472">Membrane</keyword>
<dbReference type="STRING" id="1077348.A0A2G8SQS6"/>
<dbReference type="InterPro" id="IPR032675">
    <property type="entry name" value="LRR_dom_sf"/>
</dbReference>
<dbReference type="Gene3D" id="3.80.10.10">
    <property type="entry name" value="Ribonuclease Inhibitor"/>
    <property type="match status" value="1"/>
</dbReference>
<dbReference type="OrthoDB" id="2870744at2759"/>